<dbReference type="SUPFAM" id="SSF57667">
    <property type="entry name" value="beta-beta-alpha zinc fingers"/>
    <property type="match status" value="1"/>
</dbReference>
<dbReference type="EMBL" id="JABDTM020019558">
    <property type="protein sequence ID" value="KAH0817403.1"/>
    <property type="molecule type" value="Genomic_DNA"/>
</dbReference>
<proteinExistence type="predicted"/>
<dbReference type="AlphaFoldDB" id="A0A8J6LFI8"/>
<keyword evidence="2" id="KW-0862">Zinc</keyword>
<evidence type="ECO:0000313" key="5">
    <source>
        <dbReference type="EMBL" id="KAH0817403.1"/>
    </source>
</evidence>
<dbReference type="SMART" id="SM00355">
    <property type="entry name" value="ZnF_C2H2"/>
    <property type="match status" value="1"/>
</dbReference>
<evidence type="ECO:0008006" key="7">
    <source>
        <dbReference type="Google" id="ProtNLM"/>
    </source>
</evidence>
<dbReference type="Gene3D" id="3.40.1800.20">
    <property type="match status" value="1"/>
</dbReference>
<organism evidence="5 6">
    <name type="scientific">Tenebrio molitor</name>
    <name type="common">Yellow mealworm beetle</name>
    <dbReference type="NCBI Taxonomy" id="7067"/>
    <lineage>
        <taxon>Eukaryota</taxon>
        <taxon>Metazoa</taxon>
        <taxon>Ecdysozoa</taxon>
        <taxon>Arthropoda</taxon>
        <taxon>Hexapoda</taxon>
        <taxon>Insecta</taxon>
        <taxon>Pterygota</taxon>
        <taxon>Neoptera</taxon>
        <taxon>Endopterygota</taxon>
        <taxon>Coleoptera</taxon>
        <taxon>Polyphaga</taxon>
        <taxon>Cucujiformia</taxon>
        <taxon>Tenebrionidae</taxon>
        <taxon>Tenebrio</taxon>
    </lineage>
</organism>
<feature type="domain" description="C2H2-type" evidence="3">
    <location>
        <begin position="170"/>
        <end position="192"/>
    </location>
</feature>
<comment type="caution">
    <text evidence="5">The sequence shown here is derived from an EMBL/GenBank/DDBJ whole genome shotgun (WGS) entry which is preliminary data.</text>
</comment>
<dbReference type="PROSITE" id="PS00028">
    <property type="entry name" value="ZINC_FINGER_C2H2_1"/>
    <property type="match status" value="1"/>
</dbReference>
<feature type="binding site" evidence="2">
    <location>
        <position position="17"/>
    </location>
    <ligand>
        <name>Zn(2+)</name>
        <dbReference type="ChEBI" id="CHEBI:29105"/>
    </ligand>
</feature>
<dbReference type="Gene3D" id="3.30.160.60">
    <property type="entry name" value="Classic Zinc Finger"/>
    <property type="match status" value="1"/>
</dbReference>
<dbReference type="PROSITE" id="PS50157">
    <property type="entry name" value="ZINC_FINGER_C2H2_2"/>
    <property type="match status" value="1"/>
</dbReference>
<gene>
    <name evidence="5" type="ORF">GEV33_005388</name>
</gene>
<feature type="binding site" evidence="2">
    <location>
        <position position="20"/>
    </location>
    <ligand>
        <name>Zn(2+)</name>
        <dbReference type="ChEBI" id="CHEBI:29105"/>
    </ligand>
</feature>
<dbReference type="GO" id="GO:0005634">
    <property type="term" value="C:nucleus"/>
    <property type="evidence" value="ECO:0007669"/>
    <property type="project" value="InterPro"/>
</dbReference>
<reference evidence="5" key="1">
    <citation type="journal article" date="2020" name="J Insects Food Feed">
        <title>The yellow mealworm (Tenebrio molitor) genome: a resource for the emerging insects as food and feed industry.</title>
        <authorList>
            <person name="Eriksson T."/>
            <person name="Andere A."/>
            <person name="Kelstrup H."/>
            <person name="Emery V."/>
            <person name="Picard C."/>
        </authorList>
    </citation>
    <scope>NUCLEOTIDE SEQUENCE</scope>
    <source>
        <strain evidence="5">Stoneville</strain>
        <tissue evidence="5">Whole head</tissue>
    </source>
</reference>
<dbReference type="GO" id="GO:0008270">
    <property type="term" value="F:zinc ion binding"/>
    <property type="evidence" value="ECO:0007669"/>
    <property type="project" value="UniProtKB-UniRule"/>
</dbReference>
<sequence>MSESGGIKYITECSRICRTCLAEKNKEDLCSLFENSLDLILLNLTEISVRRDDGLPGFICNDCIFTLNLFVTFKEQCQKSDAQLRRALYSTPEIYGEYKTVTVLGDNISTIIELKNELSDALLTRENGKIVTVNIKEPDLGEHNGNGDKIENCDNSPQIDPNDAKPDVPLKCDECNRTFKLEGALRTHLIKHGKKLNLKCEVCGKEFTPESLISMTQGSYEDPHR</sequence>
<protein>
    <recommendedName>
        <fullName evidence="7">Zinc finger protein</fullName>
    </recommendedName>
</protein>
<dbReference type="Proteomes" id="UP000719412">
    <property type="component" value="Unassembled WGS sequence"/>
</dbReference>
<evidence type="ECO:0000256" key="1">
    <source>
        <dbReference type="PROSITE-ProRule" id="PRU00042"/>
    </source>
</evidence>
<dbReference type="SUPFAM" id="SSF57716">
    <property type="entry name" value="Glucocorticoid receptor-like (DNA-binding domain)"/>
    <property type="match status" value="1"/>
</dbReference>
<dbReference type="InterPro" id="IPR012934">
    <property type="entry name" value="Znf_AD"/>
</dbReference>
<feature type="binding site" evidence="2">
    <location>
        <position position="63"/>
    </location>
    <ligand>
        <name>Zn(2+)</name>
        <dbReference type="ChEBI" id="CHEBI:29105"/>
    </ligand>
</feature>
<dbReference type="PROSITE" id="PS51915">
    <property type="entry name" value="ZAD"/>
    <property type="match status" value="1"/>
</dbReference>
<dbReference type="Pfam" id="PF07776">
    <property type="entry name" value="zf-AD"/>
    <property type="match status" value="1"/>
</dbReference>
<evidence type="ECO:0000259" key="3">
    <source>
        <dbReference type="PROSITE" id="PS50157"/>
    </source>
</evidence>
<name>A0A8J6LFI8_TENMO</name>
<evidence type="ECO:0000256" key="2">
    <source>
        <dbReference type="PROSITE-ProRule" id="PRU01263"/>
    </source>
</evidence>
<dbReference type="InterPro" id="IPR036236">
    <property type="entry name" value="Znf_C2H2_sf"/>
</dbReference>
<evidence type="ECO:0000313" key="6">
    <source>
        <dbReference type="Proteomes" id="UP000719412"/>
    </source>
</evidence>
<keyword evidence="1" id="KW-0863">Zinc-finger</keyword>
<dbReference type="SMART" id="SM00868">
    <property type="entry name" value="zf-AD"/>
    <property type="match status" value="1"/>
</dbReference>
<evidence type="ECO:0000259" key="4">
    <source>
        <dbReference type="PROSITE" id="PS51915"/>
    </source>
</evidence>
<feature type="binding site" evidence="2">
    <location>
        <position position="60"/>
    </location>
    <ligand>
        <name>Zn(2+)</name>
        <dbReference type="ChEBI" id="CHEBI:29105"/>
    </ligand>
</feature>
<feature type="domain" description="ZAD" evidence="4">
    <location>
        <begin position="15"/>
        <end position="87"/>
    </location>
</feature>
<reference evidence="5" key="2">
    <citation type="submission" date="2021-08" db="EMBL/GenBank/DDBJ databases">
        <authorList>
            <person name="Eriksson T."/>
        </authorList>
    </citation>
    <scope>NUCLEOTIDE SEQUENCE</scope>
    <source>
        <strain evidence="5">Stoneville</strain>
        <tissue evidence="5">Whole head</tissue>
    </source>
</reference>
<keyword evidence="6" id="KW-1185">Reference proteome</keyword>
<keyword evidence="2" id="KW-0479">Metal-binding</keyword>
<accession>A0A8J6LFI8</accession>
<dbReference type="InterPro" id="IPR013087">
    <property type="entry name" value="Znf_C2H2_type"/>
</dbReference>